<dbReference type="Proteomes" id="UP000011082">
    <property type="component" value="Unassembled WGS sequence"/>
</dbReference>
<dbReference type="EMBL" id="JH370139">
    <property type="protein sequence ID" value="ELA41708.1"/>
    <property type="molecule type" value="Genomic_DNA"/>
</dbReference>
<dbReference type="VEuPathDB" id="MicrosporidiaDB:VICG_01212"/>
<proteinExistence type="predicted"/>
<dbReference type="InParanoid" id="L2GLE9"/>
<dbReference type="GeneID" id="19881923"/>
<evidence type="ECO:0000313" key="2">
    <source>
        <dbReference type="Proteomes" id="UP000011082"/>
    </source>
</evidence>
<dbReference type="RefSeq" id="XP_007604658.1">
    <property type="nucleotide sequence ID" value="XM_007604596.1"/>
</dbReference>
<organism evidence="1 2">
    <name type="scientific">Vittaforma corneae (strain ATCC 50505)</name>
    <name type="common">Microsporidian parasite</name>
    <name type="synonym">Nosema corneum</name>
    <dbReference type="NCBI Taxonomy" id="993615"/>
    <lineage>
        <taxon>Eukaryota</taxon>
        <taxon>Fungi</taxon>
        <taxon>Fungi incertae sedis</taxon>
        <taxon>Microsporidia</taxon>
        <taxon>Nosematidae</taxon>
        <taxon>Vittaforma</taxon>
    </lineage>
</organism>
<accession>L2GLE9</accession>
<keyword evidence="2" id="KW-1185">Reference proteome</keyword>
<evidence type="ECO:0000313" key="1">
    <source>
        <dbReference type="EMBL" id="ELA41708.1"/>
    </source>
</evidence>
<protein>
    <submittedName>
        <fullName evidence="1">Uncharacterized protein</fullName>
    </submittedName>
</protein>
<dbReference type="AlphaFoldDB" id="L2GLE9"/>
<name>L2GLE9_VITCO</name>
<dbReference type="HOGENOM" id="CLU_1397309_0_0_1"/>
<sequence length="209" mass="23932">MHGLSLPIKTVTGLIEVLSVGFPMLFSADASCTVMSKEQGSLEEQVQSIHISDDESDDTLPNETPKLSVFKDKDDGCFTAFMKDSRIIKIIEEYFKNLNHIQREEYEKNINEINEIVGMKLYNYCTETMSGCLSKDEILNEDGSLKEKIAQQAEGYFEISFKEWESKFKRIEVSGFEFDHIPTKALKFLTEYLETDELSISETLLTLLH</sequence>
<gene>
    <name evidence="1" type="ORF">VICG_01212</name>
</gene>
<reference evidence="2" key="1">
    <citation type="submission" date="2011-05" db="EMBL/GenBank/DDBJ databases">
        <title>The genome sequence of Vittaforma corneae strain ATCC 50505.</title>
        <authorList>
            <consortium name="The Broad Institute Genome Sequencing Platform"/>
            <person name="Cuomo C."/>
            <person name="Didier E."/>
            <person name="Bowers L."/>
            <person name="Young S.K."/>
            <person name="Zeng Q."/>
            <person name="Gargeya S."/>
            <person name="Fitzgerald M."/>
            <person name="Haas B."/>
            <person name="Abouelleil A."/>
            <person name="Alvarado L."/>
            <person name="Arachchi H.M."/>
            <person name="Berlin A."/>
            <person name="Chapman S.B."/>
            <person name="Gearin G."/>
            <person name="Goldberg J."/>
            <person name="Griggs A."/>
            <person name="Gujja S."/>
            <person name="Hansen M."/>
            <person name="Heiman D."/>
            <person name="Howarth C."/>
            <person name="Larimer J."/>
            <person name="Lui A."/>
            <person name="MacDonald P.J.P."/>
            <person name="McCowen C."/>
            <person name="Montmayeur A."/>
            <person name="Murphy C."/>
            <person name="Neiman D."/>
            <person name="Pearson M."/>
            <person name="Priest M."/>
            <person name="Roberts A."/>
            <person name="Saif S."/>
            <person name="Shea T."/>
            <person name="Sisk P."/>
            <person name="Stolte C."/>
            <person name="Sykes S."/>
            <person name="Wortman J."/>
            <person name="Nusbaum C."/>
            <person name="Birren B."/>
        </authorList>
    </citation>
    <scope>NUCLEOTIDE SEQUENCE [LARGE SCALE GENOMIC DNA]</scope>
    <source>
        <strain evidence="2">ATCC 50505</strain>
    </source>
</reference>